<feature type="region of interest" description="Interaction with tRNA" evidence="9">
    <location>
        <begin position="154"/>
        <end position="156"/>
    </location>
</feature>
<comment type="function">
    <text evidence="9">Catalyzes the 2-thiolation of uridine at the wobble position (U34) of tRNA, leading to the formation of s(2)U34.</text>
</comment>
<sequence>MTPALPLAGKTVLAAMSGGVDSSVTAALLKEQGASVIGITLNVWPEEENPCARSCCSVTDVDDARAVCNVLGIPHYVLNTQADFKRGVIDYFAAEYLRGRTPNPCIACNARVKFTAMLRKADEFQADFIATGHYARILRDAGGCRLVRAADARKDQTYVLYMLTQTQLGRILFPCGGYEKPQIRALAKAFGLPTFQKTDSQDLCFIGRGGYTGFLRENCAGLLRPGNIVDESGQVLGRHDGVYRFTIGQHKGLGAFSEKKLYVLSIDAARAEVRVGENAALFAAGALVGGTHRILPGALEDGARVQAKIRYNAPAVPATLHTVENGALRLLFDEPQRAVTPGQAAVFYDGDTVLGGGTIERPV</sequence>
<feature type="site" description="Interaction with tRNA" evidence="9">
    <location>
        <position position="343"/>
    </location>
</feature>
<evidence type="ECO:0000256" key="3">
    <source>
        <dbReference type="ARBA" id="ARBA00022694"/>
    </source>
</evidence>
<dbReference type="GO" id="GO:0005737">
    <property type="term" value="C:cytoplasm"/>
    <property type="evidence" value="ECO:0007669"/>
    <property type="project" value="UniProtKB-SubCell"/>
</dbReference>
<gene>
    <name evidence="9" type="primary">mnmA</name>
    <name evidence="12" type="ordered locus">Ethha_2385</name>
</gene>
<dbReference type="HOGENOM" id="CLU_035188_0_0_9"/>
<dbReference type="Pfam" id="PF20258">
    <property type="entry name" value="tRNA_Me_trans_C"/>
    <property type="match status" value="1"/>
</dbReference>
<keyword evidence="6 9" id="KW-0694">RNA-binding</keyword>
<comment type="subcellular location">
    <subcellularLocation>
        <location evidence="9">Cytoplasm</location>
    </subcellularLocation>
</comment>
<dbReference type="PANTHER" id="PTHR11933">
    <property type="entry name" value="TRNA 5-METHYLAMINOMETHYL-2-THIOURIDYLATE -METHYLTRANSFERASE"/>
    <property type="match status" value="1"/>
</dbReference>
<dbReference type="Gene3D" id="2.30.30.280">
    <property type="entry name" value="Adenine nucleotide alpha hydrolases-like domains"/>
    <property type="match status" value="1"/>
</dbReference>
<evidence type="ECO:0000256" key="8">
    <source>
        <dbReference type="ARBA" id="ARBA00051542"/>
    </source>
</evidence>
<keyword evidence="3 9" id="KW-0819">tRNA processing</keyword>
<dbReference type="Proteomes" id="UP000001551">
    <property type="component" value="Chromosome"/>
</dbReference>
<dbReference type="STRING" id="663278.Ethha_2385"/>
<dbReference type="Gene3D" id="2.40.30.10">
    <property type="entry name" value="Translation factors"/>
    <property type="match status" value="1"/>
</dbReference>
<dbReference type="eggNOG" id="COG0482">
    <property type="taxonomic scope" value="Bacteria"/>
</dbReference>
<evidence type="ECO:0000256" key="6">
    <source>
        <dbReference type="ARBA" id="ARBA00022884"/>
    </source>
</evidence>
<comment type="similarity">
    <text evidence="9">Belongs to the MnmA/TRMU family.</text>
</comment>
<dbReference type="InterPro" id="IPR023382">
    <property type="entry name" value="MnmA-like_central_sf"/>
</dbReference>
<dbReference type="GO" id="GO:0002143">
    <property type="term" value="P:tRNA wobble position uridine thiolation"/>
    <property type="evidence" value="ECO:0007669"/>
    <property type="project" value="TreeGrafter"/>
</dbReference>
<comment type="catalytic activity">
    <reaction evidence="8 9">
        <text>S-sulfanyl-L-cysteinyl-[protein] + uridine(34) in tRNA + AH2 + ATP = 2-thiouridine(34) in tRNA + L-cysteinyl-[protein] + A + AMP + diphosphate + H(+)</text>
        <dbReference type="Rhea" id="RHEA:47032"/>
        <dbReference type="Rhea" id="RHEA-COMP:10131"/>
        <dbReference type="Rhea" id="RHEA-COMP:11726"/>
        <dbReference type="Rhea" id="RHEA-COMP:11727"/>
        <dbReference type="Rhea" id="RHEA-COMP:11728"/>
        <dbReference type="ChEBI" id="CHEBI:13193"/>
        <dbReference type="ChEBI" id="CHEBI:15378"/>
        <dbReference type="ChEBI" id="CHEBI:17499"/>
        <dbReference type="ChEBI" id="CHEBI:29950"/>
        <dbReference type="ChEBI" id="CHEBI:30616"/>
        <dbReference type="ChEBI" id="CHEBI:33019"/>
        <dbReference type="ChEBI" id="CHEBI:61963"/>
        <dbReference type="ChEBI" id="CHEBI:65315"/>
        <dbReference type="ChEBI" id="CHEBI:87170"/>
        <dbReference type="ChEBI" id="CHEBI:456215"/>
        <dbReference type="EC" id="2.8.1.13"/>
    </reaction>
</comment>
<feature type="binding site" evidence="9">
    <location>
        <position position="132"/>
    </location>
    <ligand>
        <name>ATP</name>
        <dbReference type="ChEBI" id="CHEBI:30616"/>
    </ligand>
</feature>
<evidence type="ECO:0000313" key="12">
    <source>
        <dbReference type="EMBL" id="ADU27884.1"/>
    </source>
</evidence>
<evidence type="ECO:0000313" key="13">
    <source>
        <dbReference type="Proteomes" id="UP000001551"/>
    </source>
</evidence>
<dbReference type="GO" id="GO:0000049">
    <property type="term" value="F:tRNA binding"/>
    <property type="evidence" value="ECO:0007669"/>
    <property type="project" value="UniProtKB-KW"/>
</dbReference>
<dbReference type="GO" id="GO:0103016">
    <property type="term" value="F:tRNA-uridine 2-sulfurtransferase activity"/>
    <property type="evidence" value="ECO:0007669"/>
    <property type="project" value="UniProtKB-EC"/>
</dbReference>
<dbReference type="GO" id="GO:0008168">
    <property type="term" value="F:methyltransferase activity"/>
    <property type="evidence" value="ECO:0007669"/>
    <property type="project" value="UniProtKB-KW"/>
</dbReference>
<reference evidence="12 13" key="1">
    <citation type="submission" date="2010-12" db="EMBL/GenBank/DDBJ databases">
        <title>Complete sequence of Ethanoligenens harbinense YUAN-3.</title>
        <authorList>
            <person name="Lucas S."/>
            <person name="Copeland A."/>
            <person name="Lapidus A."/>
            <person name="Cheng J.-F."/>
            <person name="Bruce D."/>
            <person name="Goodwin L."/>
            <person name="Pitluck S."/>
            <person name="Chertkov O."/>
            <person name="Misra M."/>
            <person name="Detter J.C."/>
            <person name="Han C."/>
            <person name="Tapia R."/>
            <person name="Land M."/>
            <person name="Hauser L."/>
            <person name="Jeffries C."/>
            <person name="Kyrpides N."/>
            <person name="Ivanova N."/>
            <person name="Mikhailova N."/>
            <person name="Wang A."/>
            <person name="Mouttaki H."/>
            <person name="He Z."/>
            <person name="Zhou J."/>
            <person name="Hemme C.L."/>
            <person name="Woyke T."/>
        </authorList>
    </citation>
    <scope>NUCLEOTIDE SEQUENCE [LARGE SCALE GENOMIC DNA]</scope>
    <source>
        <strain evidence="13">DSM 18485 / JCM 12961 / CGMCC 1.5033 / YUAN-3</strain>
    </source>
</reference>
<evidence type="ECO:0000256" key="1">
    <source>
        <dbReference type="ARBA" id="ARBA00022555"/>
    </source>
</evidence>
<dbReference type="PANTHER" id="PTHR11933:SF5">
    <property type="entry name" value="MITOCHONDRIAL TRNA-SPECIFIC 2-THIOURIDYLASE 1"/>
    <property type="match status" value="1"/>
</dbReference>
<comment type="caution">
    <text evidence="9">Lacks conserved residue(s) required for the propagation of feature annotation.</text>
</comment>
<dbReference type="InterPro" id="IPR046885">
    <property type="entry name" value="MnmA-like_C"/>
</dbReference>
<dbReference type="NCBIfam" id="TIGR00420">
    <property type="entry name" value="trmU"/>
    <property type="match status" value="1"/>
</dbReference>
<dbReference type="HAMAP" id="MF_00144">
    <property type="entry name" value="tRNA_thiouridyl_MnmA"/>
    <property type="match status" value="1"/>
</dbReference>
<protein>
    <recommendedName>
        <fullName evidence="9">tRNA-specific 2-thiouridylase MnmA</fullName>
        <ecNumber evidence="9">2.8.1.13</ecNumber>
    </recommendedName>
</protein>
<dbReference type="InterPro" id="IPR014729">
    <property type="entry name" value="Rossmann-like_a/b/a_fold"/>
</dbReference>
<keyword evidence="2 9" id="KW-0808">Transferase</keyword>
<evidence type="ECO:0000256" key="9">
    <source>
        <dbReference type="HAMAP-Rule" id="MF_00144"/>
    </source>
</evidence>
<dbReference type="AlphaFoldDB" id="E6U571"/>
<feature type="active site" description="Cysteine persulfide intermediate" evidence="9">
    <location>
        <position position="204"/>
    </location>
</feature>
<dbReference type="EMBL" id="CP002400">
    <property type="protein sequence ID" value="ADU27884.1"/>
    <property type="molecule type" value="Genomic_DNA"/>
</dbReference>
<dbReference type="NCBIfam" id="NF001138">
    <property type="entry name" value="PRK00143.1"/>
    <property type="match status" value="1"/>
</dbReference>
<keyword evidence="4 9" id="KW-0547">Nucleotide-binding</keyword>
<feature type="binding site" evidence="9">
    <location>
        <begin position="15"/>
        <end position="22"/>
    </location>
    <ligand>
        <name>ATP</name>
        <dbReference type="ChEBI" id="CHEBI:30616"/>
    </ligand>
</feature>
<accession>E6U571</accession>
<keyword evidence="1 9" id="KW-0820">tRNA-binding</keyword>
<evidence type="ECO:0000256" key="7">
    <source>
        <dbReference type="ARBA" id="ARBA00023157"/>
    </source>
</evidence>
<dbReference type="RefSeq" id="WP_013486230.1">
    <property type="nucleotide sequence ID" value="NC_014828.1"/>
</dbReference>
<dbReference type="KEGG" id="eha:Ethha_2385"/>
<keyword evidence="7" id="KW-1015">Disulfide bond</keyword>
<dbReference type="InterPro" id="IPR004506">
    <property type="entry name" value="MnmA-like"/>
</dbReference>
<keyword evidence="9" id="KW-0963">Cytoplasm</keyword>
<evidence type="ECO:0000259" key="10">
    <source>
        <dbReference type="Pfam" id="PF20258"/>
    </source>
</evidence>
<dbReference type="Pfam" id="PF20259">
    <property type="entry name" value="tRNA_Me_trans_M"/>
    <property type="match status" value="1"/>
</dbReference>
<evidence type="ECO:0000256" key="5">
    <source>
        <dbReference type="ARBA" id="ARBA00022840"/>
    </source>
</evidence>
<feature type="site" description="Interaction with tRNA" evidence="9">
    <location>
        <position position="133"/>
    </location>
</feature>
<evidence type="ECO:0000259" key="11">
    <source>
        <dbReference type="Pfam" id="PF20259"/>
    </source>
</evidence>
<proteinExistence type="inferred from homology"/>
<keyword evidence="13" id="KW-1185">Reference proteome</keyword>
<dbReference type="EC" id="2.8.1.13" evidence="9"/>
<keyword evidence="12" id="KW-0489">Methyltransferase</keyword>
<dbReference type="GO" id="GO:0032259">
    <property type="term" value="P:methylation"/>
    <property type="evidence" value="ECO:0007669"/>
    <property type="project" value="UniProtKB-KW"/>
</dbReference>
<feature type="active site" description="Nucleophile" evidence="9">
    <location>
        <position position="108"/>
    </location>
</feature>
<dbReference type="Gene3D" id="3.40.50.620">
    <property type="entry name" value="HUPs"/>
    <property type="match status" value="1"/>
</dbReference>
<dbReference type="CDD" id="cd01998">
    <property type="entry name" value="MnmA_TRMU-like"/>
    <property type="match status" value="1"/>
</dbReference>
<dbReference type="FunFam" id="3.40.50.620:FF:000115">
    <property type="entry name" value="tRNA-specific 2-thiouridylase MnmA"/>
    <property type="match status" value="1"/>
</dbReference>
<feature type="binding site" evidence="9">
    <location>
        <position position="41"/>
    </location>
    <ligand>
        <name>ATP</name>
        <dbReference type="ChEBI" id="CHEBI:30616"/>
    </ligand>
</feature>
<feature type="domain" description="tRNA-specific 2-thiouridylase MnmA-like C-terminal" evidence="10">
    <location>
        <begin position="303"/>
        <end position="359"/>
    </location>
</feature>
<dbReference type="Pfam" id="PF03054">
    <property type="entry name" value="tRNA_Me_trans"/>
    <property type="match status" value="1"/>
</dbReference>
<organism evidence="12 13">
    <name type="scientific">Ethanoligenens harbinense (strain DSM 18485 / JCM 12961 / CGMCC 1.5033 / YUAN-3)</name>
    <dbReference type="NCBI Taxonomy" id="663278"/>
    <lineage>
        <taxon>Bacteria</taxon>
        <taxon>Bacillati</taxon>
        <taxon>Bacillota</taxon>
        <taxon>Clostridia</taxon>
        <taxon>Eubacteriales</taxon>
        <taxon>Oscillospiraceae</taxon>
        <taxon>Ethanoligenens</taxon>
    </lineage>
</organism>
<name>E6U571_ETHHY</name>
<evidence type="ECO:0000256" key="2">
    <source>
        <dbReference type="ARBA" id="ARBA00022679"/>
    </source>
</evidence>
<evidence type="ECO:0000256" key="4">
    <source>
        <dbReference type="ARBA" id="ARBA00022741"/>
    </source>
</evidence>
<dbReference type="SUPFAM" id="SSF52402">
    <property type="entry name" value="Adenine nucleotide alpha hydrolases-like"/>
    <property type="match status" value="1"/>
</dbReference>
<dbReference type="GO" id="GO:0005524">
    <property type="term" value="F:ATP binding"/>
    <property type="evidence" value="ECO:0007669"/>
    <property type="project" value="UniProtKB-KW"/>
</dbReference>
<keyword evidence="5 9" id="KW-0067">ATP-binding</keyword>
<feature type="region of interest" description="Interaction with tRNA" evidence="9">
    <location>
        <begin position="310"/>
        <end position="311"/>
    </location>
</feature>
<dbReference type="InterPro" id="IPR046884">
    <property type="entry name" value="MnmA-like_central"/>
</dbReference>
<feature type="domain" description="tRNA-specific 2-thiouridylase MnmA-like central" evidence="11">
    <location>
        <begin position="224"/>
        <end position="276"/>
    </location>
</feature>